<feature type="region of interest" description="Disordered" evidence="1">
    <location>
        <begin position="141"/>
        <end position="166"/>
    </location>
</feature>
<proteinExistence type="predicted"/>
<evidence type="ECO:0000313" key="3">
    <source>
        <dbReference type="EMBL" id="CAE6437203.1"/>
    </source>
</evidence>
<keyword evidence="2" id="KW-1133">Transmembrane helix</keyword>
<dbReference type="AlphaFoldDB" id="A0A8H2XX18"/>
<keyword evidence="2" id="KW-0472">Membrane</keyword>
<evidence type="ECO:0000256" key="1">
    <source>
        <dbReference type="SAM" id="MobiDB-lite"/>
    </source>
</evidence>
<dbReference type="EMBL" id="CAJMWQ010001139">
    <property type="protein sequence ID" value="CAE6437203.1"/>
    <property type="molecule type" value="Genomic_DNA"/>
</dbReference>
<gene>
    <name evidence="3" type="ORF">RDB_LOCUS65785</name>
</gene>
<comment type="caution">
    <text evidence="3">The sequence shown here is derived from an EMBL/GenBank/DDBJ whole genome shotgun (WGS) entry which is preliminary data.</text>
</comment>
<organism evidence="3 4">
    <name type="scientific">Rhizoctonia solani</name>
    <dbReference type="NCBI Taxonomy" id="456999"/>
    <lineage>
        <taxon>Eukaryota</taxon>
        <taxon>Fungi</taxon>
        <taxon>Dikarya</taxon>
        <taxon>Basidiomycota</taxon>
        <taxon>Agaricomycotina</taxon>
        <taxon>Agaricomycetes</taxon>
        <taxon>Cantharellales</taxon>
        <taxon>Ceratobasidiaceae</taxon>
        <taxon>Rhizoctonia</taxon>
    </lineage>
</organism>
<feature type="transmembrane region" description="Helical" evidence="2">
    <location>
        <begin position="24"/>
        <end position="45"/>
    </location>
</feature>
<dbReference type="Proteomes" id="UP000663826">
    <property type="component" value="Unassembled WGS sequence"/>
</dbReference>
<name>A0A8H2XX18_9AGAM</name>
<evidence type="ECO:0000256" key="2">
    <source>
        <dbReference type="SAM" id="Phobius"/>
    </source>
</evidence>
<protein>
    <submittedName>
        <fullName evidence="3">Uncharacterized protein</fullName>
    </submittedName>
</protein>
<sequence length="166" mass="18004">MLASIGGLLALLQGIHMFLFGRPLFWGMFGAKIISPFGFTGLFATKAFKERLKGRYYHSSESITNSRARLVPGGDQAEGHLDMTQFLLDYVIDMGPASLPKPSREEDSDESSDSGNEAEAVPLRKLADVEAGLEVVELEWNKEAGSTSSSETAGVAWRYQGQGTPS</sequence>
<evidence type="ECO:0000313" key="4">
    <source>
        <dbReference type="Proteomes" id="UP000663826"/>
    </source>
</evidence>
<keyword evidence="2" id="KW-0812">Transmembrane</keyword>
<feature type="region of interest" description="Disordered" evidence="1">
    <location>
        <begin position="97"/>
        <end position="125"/>
    </location>
</feature>
<accession>A0A8H2XX18</accession>
<reference evidence="3" key="1">
    <citation type="submission" date="2021-01" db="EMBL/GenBank/DDBJ databases">
        <authorList>
            <person name="Kaushik A."/>
        </authorList>
    </citation>
    <scope>NUCLEOTIDE SEQUENCE</scope>
    <source>
        <strain evidence="3">AG1-1B</strain>
    </source>
</reference>